<evidence type="ECO:0000256" key="17">
    <source>
        <dbReference type="RuleBase" id="RU004241"/>
    </source>
</evidence>
<dbReference type="GO" id="GO:0006979">
    <property type="term" value="P:response to oxidative stress"/>
    <property type="evidence" value="ECO:0007669"/>
    <property type="project" value="InterPro"/>
</dbReference>
<evidence type="ECO:0000256" key="16">
    <source>
        <dbReference type="PIRSR" id="PIRSR600823-4"/>
    </source>
</evidence>
<feature type="binding site" evidence="14">
    <location>
        <position position="150"/>
    </location>
    <ligand>
        <name>substrate</name>
    </ligand>
</feature>
<evidence type="ECO:0000256" key="18">
    <source>
        <dbReference type="SAM" id="Phobius"/>
    </source>
</evidence>
<keyword evidence="8 15" id="KW-0479">Metal-binding</keyword>
<dbReference type="InterPro" id="IPR002016">
    <property type="entry name" value="Haem_peroxidase"/>
</dbReference>
<proteinExistence type="inferred from homology"/>
<feature type="active site" description="Proton acceptor" evidence="13">
    <location>
        <position position="96"/>
    </location>
</feature>
<evidence type="ECO:0000256" key="3">
    <source>
        <dbReference type="ARBA" id="ARBA00002322"/>
    </source>
</evidence>
<dbReference type="Pfam" id="PF00141">
    <property type="entry name" value="peroxidase"/>
    <property type="match status" value="1"/>
</dbReference>
<dbReference type="GO" id="GO:0140825">
    <property type="term" value="F:lactoperoxidase activity"/>
    <property type="evidence" value="ECO:0007669"/>
    <property type="project" value="UniProtKB-EC"/>
</dbReference>
<evidence type="ECO:0000256" key="13">
    <source>
        <dbReference type="PIRSR" id="PIRSR600823-1"/>
    </source>
</evidence>
<comment type="cofactor">
    <cofactor evidence="15">
        <name>Ca(2+)</name>
        <dbReference type="ChEBI" id="CHEBI:29108"/>
    </cofactor>
    <text evidence="15">Binds 2 calcium ions per subunit.</text>
</comment>
<dbReference type="EMBL" id="CAJVSB020000552">
    <property type="protein sequence ID" value="CAH2056768.1"/>
    <property type="molecule type" value="Genomic_DNA"/>
</dbReference>
<dbReference type="Gene3D" id="1.10.520.10">
    <property type="match status" value="2"/>
</dbReference>
<evidence type="ECO:0000256" key="2">
    <source>
        <dbReference type="ARBA" id="ARBA00001970"/>
    </source>
</evidence>
<dbReference type="PROSITE" id="PS50873">
    <property type="entry name" value="PEROXIDASE_4"/>
    <property type="match status" value="1"/>
</dbReference>
<evidence type="ECO:0000256" key="8">
    <source>
        <dbReference type="ARBA" id="ARBA00022723"/>
    </source>
</evidence>
<dbReference type="PANTHER" id="PTHR31517:SF59">
    <property type="entry name" value="PEROXIDASE"/>
    <property type="match status" value="1"/>
</dbReference>
<keyword evidence="10" id="KW-0560">Oxidoreductase</keyword>
<name>A0AAU9S7N9_THLAR</name>
<evidence type="ECO:0000256" key="9">
    <source>
        <dbReference type="ARBA" id="ARBA00022837"/>
    </source>
</evidence>
<dbReference type="PRINTS" id="PR00458">
    <property type="entry name" value="PEROXIDASE"/>
</dbReference>
<dbReference type="InterPro" id="IPR000823">
    <property type="entry name" value="Peroxidase_pln"/>
</dbReference>
<keyword evidence="7" id="KW-0349">Heme</keyword>
<dbReference type="SUPFAM" id="SSF48113">
    <property type="entry name" value="Heme-dependent peroxidases"/>
    <property type="match status" value="1"/>
</dbReference>
<keyword evidence="18" id="KW-1133">Transmembrane helix</keyword>
<organism evidence="20 21">
    <name type="scientific">Thlaspi arvense</name>
    <name type="common">Field penny-cress</name>
    <dbReference type="NCBI Taxonomy" id="13288"/>
    <lineage>
        <taxon>Eukaryota</taxon>
        <taxon>Viridiplantae</taxon>
        <taxon>Streptophyta</taxon>
        <taxon>Embryophyta</taxon>
        <taxon>Tracheophyta</taxon>
        <taxon>Spermatophyta</taxon>
        <taxon>Magnoliopsida</taxon>
        <taxon>eudicotyledons</taxon>
        <taxon>Gunneridae</taxon>
        <taxon>Pentapetalae</taxon>
        <taxon>rosids</taxon>
        <taxon>malvids</taxon>
        <taxon>Brassicales</taxon>
        <taxon>Brassicaceae</taxon>
        <taxon>Thlaspideae</taxon>
        <taxon>Thlaspi</taxon>
    </lineage>
</organism>
<evidence type="ECO:0000259" key="19">
    <source>
        <dbReference type="PROSITE" id="PS50873"/>
    </source>
</evidence>
<evidence type="ECO:0000256" key="14">
    <source>
        <dbReference type="PIRSR" id="PIRSR600823-2"/>
    </source>
</evidence>
<feature type="transmembrane region" description="Helical" evidence="18">
    <location>
        <begin position="42"/>
        <end position="61"/>
    </location>
</feature>
<dbReference type="GO" id="GO:0046872">
    <property type="term" value="F:metal ion binding"/>
    <property type="evidence" value="ECO:0007669"/>
    <property type="project" value="UniProtKB-KW"/>
</dbReference>
<accession>A0AAU9S7N9</accession>
<keyword evidence="11" id="KW-0408">Iron</keyword>
<evidence type="ECO:0000256" key="10">
    <source>
        <dbReference type="ARBA" id="ARBA00023002"/>
    </source>
</evidence>
<dbReference type="PROSITE" id="PS00436">
    <property type="entry name" value="PEROXIDASE_2"/>
    <property type="match status" value="1"/>
</dbReference>
<feature type="non-terminal residue" evidence="20">
    <location>
        <position position="173"/>
    </location>
</feature>
<keyword evidence="18" id="KW-0812">Transmembrane</keyword>
<dbReference type="InterPro" id="IPR010255">
    <property type="entry name" value="Haem_peroxidase_sf"/>
</dbReference>
<evidence type="ECO:0000313" key="20">
    <source>
        <dbReference type="EMBL" id="CAH2056768.1"/>
    </source>
</evidence>
<comment type="similarity">
    <text evidence="17">Belongs to the peroxidase family.</text>
</comment>
<comment type="caution">
    <text evidence="20">The sequence shown here is derived from an EMBL/GenBank/DDBJ whole genome shotgun (WGS) entry which is preliminary data.</text>
</comment>
<feature type="binding site" evidence="15">
    <location>
        <position position="97"/>
    </location>
    <ligand>
        <name>Ca(2+)</name>
        <dbReference type="ChEBI" id="CHEBI:29108"/>
        <label>1</label>
    </ligand>
</feature>
<keyword evidence="18" id="KW-0472">Membrane</keyword>
<keyword evidence="9 15" id="KW-0106">Calcium</keyword>
<keyword evidence="12" id="KW-0376">Hydrogen peroxide</keyword>
<evidence type="ECO:0000256" key="15">
    <source>
        <dbReference type="PIRSR" id="PIRSR600823-3"/>
    </source>
</evidence>
<keyword evidence="21" id="KW-1185">Reference proteome</keyword>
<evidence type="ECO:0000256" key="6">
    <source>
        <dbReference type="ARBA" id="ARBA00022559"/>
    </source>
</evidence>
<protein>
    <recommendedName>
        <fullName evidence="4">peroxidase</fullName>
        <ecNumber evidence="4">1.11.1.7</ecNumber>
    </recommendedName>
</protein>
<evidence type="ECO:0000256" key="12">
    <source>
        <dbReference type="ARBA" id="ARBA00023324"/>
    </source>
</evidence>
<keyword evidence="6" id="KW-0575">Peroxidase</keyword>
<dbReference type="PRINTS" id="PR00461">
    <property type="entry name" value="PLPEROXIDASE"/>
</dbReference>
<evidence type="ECO:0000256" key="4">
    <source>
        <dbReference type="ARBA" id="ARBA00012313"/>
    </source>
</evidence>
<evidence type="ECO:0000256" key="1">
    <source>
        <dbReference type="ARBA" id="ARBA00000189"/>
    </source>
</evidence>
<feature type="transmembrane region" description="Helical" evidence="18">
    <location>
        <begin position="12"/>
        <end position="30"/>
    </location>
</feature>
<dbReference type="InterPro" id="IPR019794">
    <property type="entry name" value="Peroxidases_AS"/>
</dbReference>
<dbReference type="PANTHER" id="PTHR31517">
    <property type="match status" value="1"/>
</dbReference>
<dbReference type="Proteomes" id="UP000836841">
    <property type="component" value="Unassembled WGS sequence"/>
</dbReference>
<dbReference type="AlphaFoldDB" id="A0AAU9S7N9"/>
<evidence type="ECO:0000256" key="11">
    <source>
        <dbReference type="ARBA" id="ARBA00023004"/>
    </source>
</evidence>
<comment type="cofactor">
    <cofactor evidence="2">
        <name>heme b</name>
        <dbReference type="ChEBI" id="CHEBI:60344"/>
    </cofactor>
</comment>
<comment type="catalytic activity">
    <reaction evidence="1">
        <text>2 a phenolic donor + H2O2 = 2 a phenolic radical donor + 2 H2O</text>
        <dbReference type="Rhea" id="RHEA:56136"/>
        <dbReference type="ChEBI" id="CHEBI:15377"/>
        <dbReference type="ChEBI" id="CHEBI:16240"/>
        <dbReference type="ChEBI" id="CHEBI:139520"/>
        <dbReference type="ChEBI" id="CHEBI:139521"/>
        <dbReference type="EC" id="1.11.1.7"/>
    </reaction>
</comment>
<dbReference type="GO" id="GO:0042744">
    <property type="term" value="P:hydrogen peroxide catabolic process"/>
    <property type="evidence" value="ECO:0007669"/>
    <property type="project" value="UniProtKB-KW"/>
</dbReference>
<evidence type="ECO:0000313" key="21">
    <source>
        <dbReference type="Proteomes" id="UP000836841"/>
    </source>
</evidence>
<feature type="site" description="Transition state stabilizer" evidence="16">
    <location>
        <position position="92"/>
    </location>
</feature>
<gene>
    <name evidence="20" type="ORF">TAV2_LOCUS11984</name>
</gene>
<keyword evidence="5" id="KW-0964">Secreted</keyword>
<sequence>MQVATSLHPLLPLPPSNLCPIHSIVAWFFNQRKTDTTMKISFLFLCFLLPVVTAQLRVGFYNSTSPRAEQIVRDAVQKHFHGDPSITAALLRMHFHDCFVRKLPVLELSCAGVITLATRDAVALARGPKYSVPTGRRDGTVSDPSLVNLPRHTLSVSQALGFFKAKRLALNNM</sequence>
<dbReference type="GO" id="GO:0020037">
    <property type="term" value="F:heme binding"/>
    <property type="evidence" value="ECO:0007669"/>
    <property type="project" value="InterPro"/>
</dbReference>
<dbReference type="EC" id="1.11.1.7" evidence="4"/>
<feature type="domain" description="Plant heme peroxidase family profile" evidence="19">
    <location>
        <begin position="55"/>
        <end position="173"/>
    </location>
</feature>
<comment type="function">
    <text evidence="3">Removal of H(2)O(2), oxidation of toxic reductants, biosynthesis and degradation of lignin, suberization, auxin catabolism, response to environmental stresses such as wounding, pathogen attack and oxidative stress. These functions might be dependent on each isozyme/isoform in each plant tissue.</text>
</comment>
<evidence type="ECO:0000256" key="5">
    <source>
        <dbReference type="ARBA" id="ARBA00022525"/>
    </source>
</evidence>
<evidence type="ECO:0000256" key="7">
    <source>
        <dbReference type="ARBA" id="ARBA00022617"/>
    </source>
</evidence>
<reference evidence="20 21" key="1">
    <citation type="submission" date="2022-03" db="EMBL/GenBank/DDBJ databases">
        <authorList>
            <person name="Nunn A."/>
            <person name="Chopra R."/>
            <person name="Nunn A."/>
            <person name="Contreras Garrido A."/>
        </authorList>
    </citation>
    <scope>NUCLEOTIDE SEQUENCE [LARGE SCALE GENOMIC DNA]</scope>
</reference>
<feature type="binding site" evidence="15">
    <location>
        <position position="100"/>
    </location>
    <ligand>
        <name>Ca(2+)</name>
        <dbReference type="ChEBI" id="CHEBI:29108"/>
        <label>1</label>
    </ligand>
</feature>